<evidence type="ECO:0000256" key="3">
    <source>
        <dbReference type="ARBA" id="ARBA00022989"/>
    </source>
</evidence>
<evidence type="ECO:0000256" key="1">
    <source>
        <dbReference type="ARBA" id="ARBA00004370"/>
    </source>
</evidence>
<feature type="domain" description="TMEM205-like" evidence="6">
    <location>
        <begin position="189"/>
        <end position="286"/>
    </location>
</feature>
<dbReference type="Proteomes" id="UP000322000">
    <property type="component" value="Chromosome 16"/>
</dbReference>
<evidence type="ECO:0000313" key="8">
    <source>
        <dbReference type="RefSeq" id="XP_026739517.1"/>
    </source>
</evidence>
<evidence type="ECO:0000256" key="4">
    <source>
        <dbReference type="ARBA" id="ARBA00023136"/>
    </source>
</evidence>
<evidence type="ECO:0000313" key="7">
    <source>
        <dbReference type="Proteomes" id="UP000322000"/>
    </source>
</evidence>
<dbReference type="InParanoid" id="A0A7E5WGI2"/>
<dbReference type="InterPro" id="IPR025423">
    <property type="entry name" value="TMEM205-like"/>
</dbReference>
<evidence type="ECO:0000256" key="2">
    <source>
        <dbReference type="ARBA" id="ARBA00022692"/>
    </source>
</evidence>
<feature type="transmembrane region" description="Helical" evidence="5">
    <location>
        <begin position="184"/>
        <end position="210"/>
    </location>
</feature>
<reference evidence="8" key="1">
    <citation type="submission" date="2025-08" db="UniProtKB">
        <authorList>
            <consortium name="RefSeq"/>
        </authorList>
    </citation>
    <scope>IDENTIFICATION</scope>
</reference>
<sequence length="353" mass="39983">MGIIRSAIGVQLNQFRVIRGARARGAHLLASQWWGYDFVDLYTRRALAPVKRSVDVERDILFRKMCNMCTRDVIDAPPVAPAPMPKTSRALERMKKKHNIVTDPHSMEKQREVEYQPDLLAVSTKYSKVAYDLFKQGLVRLQETKAYVIVTRTSQPLHVALALVVLFAWLSRPGASSNLRGWRALYVAAVATHLGAQVWMTLVSGIVLYFNLPRHEFGRVQTVLFPVYYAFNSVVSLLALLAYYRTQCLTQFENTSWIQLALLLAVFSIEAYVRLRLVRPMLRAKHVKTQMEEAAGGGQEVGRLVLGELAHCPRYLRVLKTFRAYHSSIAMGTMIALGCSLYSTMIIVDSMCR</sequence>
<protein>
    <submittedName>
        <fullName evidence="8">Uncharacterized protein LOC113502226</fullName>
    </submittedName>
</protein>
<proteinExistence type="predicted"/>
<keyword evidence="7" id="KW-1185">Reference proteome</keyword>
<dbReference type="InterPro" id="IPR053009">
    <property type="entry name" value="Xanthocillin_Biosynth-Assoc"/>
</dbReference>
<feature type="transmembrane region" description="Helical" evidence="5">
    <location>
        <begin position="155"/>
        <end position="172"/>
    </location>
</feature>
<evidence type="ECO:0000256" key="5">
    <source>
        <dbReference type="SAM" id="Phobius"/>
    </source>
</evidence>
<feature type="transmembrane region" description="Helical" evidence="5">
    <location>
        <begin position="324"/>
        <end position="348"/>
    </location>
</feature>
<keyword evidence="4 5" id="KW-0472">Membrane</keyword>
<dbReference type="KEGG" id="tnl:113502226"/>
<comment type="subcellular location">
    <subcellularLocation>
        <location evidence="1">Membrane</location>
    </subcellularLocation>
</comment>
<dbReference type="AlphaFoldDB" id="A0A7E5WGI2"/>
<dbReference type="GeneID" id="113502226"/>
<name>A0A7E5WGI2_TRINI</name>
<dbReference type="PANTHER" id="PTHR23241:SF102">
    <property type="entry name" value="LD23009P"/>
    <property type="match status" value="1"/>
</dbReference>
<feature type="transmembrane region" description="Helical" evidence="5">
    <location>
        <begin position="222"/>
        <end position="244"/>
    </location>
</feature>
<feature type="transmembrane region" description="Helical" evidence="5">
    <location>
        <begin position="256"/>
        <end position="275"/>
    </location>
</feature>
<keyword evidence="2 5" id="KW-0812">Transmembrane</keyword>
<gene>
    <name evidence="8" type="primary">LOC113502226</name>
</gene>
<dbReference type="PANTHER" id="PTHR23241">
    <property type="entry name" value="LATE EMBRYOGENESIS ABUNDANT PLANTS LEA-RELATED"/>
    <property type="match status" value="1"/>
</dbReference>
<accession>A0A7E5WGI2</accession>
<organism evidence="7 8">
    <name type="scientific">Trichoplusia ni</name>
    <name type="common">Cabbage looper</name>
    <dbReference type="NCBI Taxonomy" id="7111"/>
    <lineage>
        <taxon>Eukaryota</taxon>
        <taxon>Metazoa</taxon>
        <taxon>Ecdysozoa</taxon>
        <taxon>Arthropoda</taxon>
        <taxon>Hexapoda</taxon>
        <taxon>Insecta</taxon>
        <taxon>Pterygota</taxon>
        <taxon>Neoptera</taxon>
        <taxon>Endopterygota</taxon>
        <taxon>Lepidoptera</taxon>
        <taxon>Glossata</taxon>
        <taxon>Ditrysia</taxon>
        <taxon>Noctuoidea</taxon>
        <taxon>Noctuidae</taxon>
        <taxon>Plusiinae</taxon>
        <taxon>Trichoplusia</taxon>
    </lineage>
</organism>
<dbReference type="GO" id="GO:0016020">
    <property type="term" value="C:membrane"/>
    <property type="evidence" value="ECO:0007669"/>
    <property type="project" value="UniProtKB-SubCell"/>
</dbReference>
<dbReference type="OrthoDB" id="1641132at2759"/>
<evidence type="ECO:0000259" key="6">
    <source>
        <dbReference type="Pfam" id="PF13664"/>
    </source>
</evidence>
<dbReference type="RefSeq" id="XP_026739517.1">
    <property type="nucleotide sequence ID" value="XM_026883716.1"/>
</dbReference>
<keyword evidence="3 5" id="KW-1133">Transmembrane helix</keyword>
<dbReference type="Pfam" id="PF13664">
    <property type="entry name" value="DUF4149"/>
    <property type="match status" value="1"/>
</dbReference>